<name>A0A1Z3U782_BREVE</name>
<dbReference type="GeneID" id="34014589"/>
<dbReference type="CDD" id="cd00093">
    <property type="entry name" value="HTH_XRE"/>
    <property type="match status" value="1"/>
</dbReference>
<dbReference type="Pfam" id="PF13560">
    <property type="entry name" value="HTH_31"/>
    <property type="match status" value="1"/>
</dbReference>
<dbReference type="EMBL" id="CP022048">
    <property type="protein sequence ID" value="ASE39115.1"/>
    <property type="molecule type" value="Genomic_DNA"/>
</dbReference>
<evidence type="ECO:0000259" key="1">
    <source>
        <dbReference type="PROSITE" id="PS50943"/>
    </source>
</evidence>
<organism evidence="2 3">
    <name type="scientific">Brevundimonas vesicularis</name>
    <name type="common">Pseudomonas vesicularis</name>
    <dbReference type="NCBI Taxonomy" id="41276"/>
    <lineage>
        <taxon>Bacteria</taxon>
        <taxon>Pseudomonadati</taxon>
        <taxon>Pseudomonadota</taxon>
        <taxon>Alphaproteobacteria</taxon>
        <taxon>Caulobacterales</taxon>
        <taxon>Caulobacteraceae</taxon>
        <taxon>Brevundimonas</taxon>
    </lineage>
</organism>
<evidence type="ECO:0000313" key="3">
    <source>
        <dbReference type="Proteomes" id="UP000197050"/>
    </source>
</evidence>
<sequence length="114" mass="12184">MSTLTTEQARIARLEDEVRRIAVWAWGKDRAPAFLPIAAREVSAPEGSTLGDRLRTARKAARLSAKDLGARVGLTDVSVRAHETGQNGVSLDLAKAYADACGCAPQWLAWGVAP</sequence>
<dbReference type="PROSITE" id="PS50943">
    <property type="entry name" value="HTH_CROC1"/>
    <property type="match status" value="1"/>
</dbReference>
<protein>
    <submittedName>
        <fullName evidence="2">XRE family transcriptional regulator</fullName>
    </submittedName>
</protein>
<dbReference type="InterPro" id="IPR010982">
    <property type="entry name" value="Lambda_DNA-bd_dom_sf"/>
</dbReference>
<dbReference type="InterPro" id="IPR001387">
    <property type="entry name" value="Cro/C1-type_HTH"/>
</dbReference>
<accession>A0A1Z3U782</accession>
<dbReference type="SUPFAM" id="SSF47413">
    <property type="entry name" value="lambda repressor-like DNA-binding domains"/>
    <property type="match status" value="1"/>
</dbReference>
<dbReference type="RefSeq" id="WP_088582434.1">
    <property type="nucleotide sequence ID" value="NZ_CP022048.2"/>
</dbReference>
<dbReference type="SMART" id="SM00530">
    <property type="entry name" value="HTH_XRE"/>
    <property type="match status" value="1"/>
</dbReference>
<dbReference type="GO" id="GO:0003677">
    <property type="term" value="F:DNA binding"/>
    <property type="evidence" value="ECO:0007669"/>
    <property type="project" value="InterPro"/>
</dbReference>
<dbReference type="KEGG" id="bvc:CEP68_06155"/>
<dbReference type="Proteomes" id="UP000197050">
    <property type="component" value="Chromosome"/>
</dbReference>
<feature type="domain" description="HTH cro/C1-type" evidence="1">
    <location>
        <begin position="54"/>
        <end position="108"/>
    </location>
</feature>
<reference evidence="3" key="1">
    <citation type="submission" date="2017-06" db="EMBL/GenBank/DDBJ databases">
        <title>FDA dAtabase for Regulatory Grade micrObial Sequences (FDA-ARGOS): Supporting development and validation of Infectious Disease Dx tests.</title>
        <authorList>
            <person name="Minogue T."/>
            <person name="Wolcott M."/>
            <person name="Wasieloski L."/>
            <person name="Aguilar W."/>
            <person name="Moore D."/>
            <person name="Tallon L."/>
            <person name="Sadzewicz L."/>
            <person name="Sengamalay N."/>
            <person name="Ott S."/>
            <person name="Godinez A."/>
            <person name="Nagaraj S."/>
            <person name="Nadendla S."/>
            <person name="Geyer C."/>
            <person name="Sichtig H."/>
        </authorList>
    </citation>
    <scope>NUCLEOTIDE SEQUENCE [LARGE SCALE GENOMIC DNA]</scope>
    <source>
        <strain evidence="3">FDAARGOS_289</strain>
    </source>
</reference>
<dbReference type="AlphaFoldDB" id="A0A1Z3U782"/>
<gene>
    <name evidence="2" type="ORF">CEP68_06155</name>
</gene>
<evidence type="ECO:0000313" key="2">
    <source>
        <dbReference type="EMBL" id="ASE39115.1"/>
    </source>
</evidence>
<proteinExistence type="predicted"/>
<dbReference type="Gene3D" id="1.10.260.40">
    <property type="entry name" value="lambda repressor-like DNA-binding domains"/>
    <property type="match status" value="1"/>
</dbReference>